<reference evidence="10 11" key="1">
    <citation type="submission" date="2017-04" db="EMBL/GenBank/DDBJ databases">
        <authorList>
            <person name="Afonso C.L."/>
            <person name="Miller P.J."/>
            <person name="Scott M.A."/>
            <person name="Spackman E."/>
            <person name="Goraichik I."/>
            <person name="Dimitrov K.M."/>
            <person name="Suarez D.L."/>
            <person name="Swayne D.E."/>
        </authorList>
    </citation>
    <scope>NUCLEOTIDE SEQUENCE [LARGE SCALE GENOMIC DNA]</scope>
    <source>
        <strain evidence="10 11">DSM 12555</strain>
    </source>
</reference>
<comment type="cofactor">
    <cofactor evidence="1">
        <name>pantetheine 4'-phosphate</name>
        <dbReference type="ChEBI" id="CHEBI:47942"/>
    </cofactor>
</comment>
<dbReference type="GO" id="GO:0008206">
    <property type="term" value="P:bile acid metabolic process"/>
    <property type="evidence" value="ECO:0007669"/>
    <property type="project" value="UniProtKB-ARBA"/>
</dbReference>
<feature type="domain" description="Carrier" evidence="7">
    <location>
        <begin position="12"/>
        <end position="73"/>
    </location>
</feature>
<name>A0A1W1XD43_9CLOT</name>
<evidence type="ECO:0000259" key="7">
    <source>
        <dbReference type="Pfam" id="PF00550"/>
    </source>
</evidence>
<evidence type="ECO:0000313" key="11">
    <source>
        <dbReference type="Proteomes" id="UP000192468"/>
    </source>
</evidence>
<dbReference type="Pfam" id="PF00668">
    <property type="entry name" value="Condensation"/>
    <property type="match status" value="1"/>
</dbReference>
<dbReference type="Gene3D" id="1.10.1200.10">
    <property type="entry name" value="ACP-like"/>
    <property type="match status" value="2"/>
</dbReference>
<evidence type="ECO:0000259" key="8">
    <source>
        <dbReference type="Pfam" id="PF00668"/>
    </source>
</evidence>
<evidence type="ECO:0000256" key="4">
    <source>
        <dbReference type="ARBA" id="ARBA00022553"/>
    </source>
</evidence>
<protein>
    <submittedName>
        <fullName evidence="10">Amino acid adenylation domain-containing protein</fullName>
    </submittedName>
</protein>
<dbReference type="PROSITE" id="PS00455">
    <property type="entry name" value="AMP_BINDING"/>
    <property type="match status" value="1"/>
</dbReference>
<evidence type="ECO:0000259" key="6">
    <source>
        <dbReference type="Pfam" id="PF00501"/>
    </source>
</evidence>
<dbReference type="Gene3D" id="3.40.50.980">
    <property type="match status" value="2"/>
</dbReference>
<dbReference type="Pfam" id="PF13193">
    <property type="entry name" value="AMP-binding_C"/>
    <property type="match status" value="1"/>
</dbReference>
<dbReference type="SUPFAM" id="SSF56801">
    <property type="entry name" value="Acetyl-CoA synthetase-like"/>
    <property type="match status" value="1"/>
</dbReference>
<dbReference type="InterPro" id="IPR000873">
    <property type="entry name" value="AMP-dep_synth/lig_dom"/>
</dbReference>
<dbReference type="PRINTS" id="PR00080">
    <property type="entry name" value="SDRFAMILY"/>
</dbReference>
<dbReference type="PANTHER" id="PTHR45527:SF1">
    <property type="entry name" value="FATTY ACID SYNTHASE"/>
    <property type="match status" value="1"/>
</dbReference>
<feature type="domain" description="Carrier" evidence="7">
    <location>
        <begin position="573"/>
        <end position="632"/>
    </location>
</feature>
<dbReference type="Proteomes" id="UP000192468">
    <property type="component" value="Unassembled WGS sequence"/>
</dbReference>
<evidence type="ECO:0000256" key="5">
    <source>
        <dbReference type="ARBA" id="ARBA00023002"/>
    </source>
</evidence>
<evidence type="ECO:0000256" key="3">
    <source>
        <dbReference type="ARBA" id="ARBA00022450"/>
    </source>
</evidence>
<dbReference type="Pfam" id="PF00106">
    <property type="entry name" value="adh_short"/>
    <property type="match status" value="1"/>
</dbReference>
<dbReference type="InterPro" id="IPR009081">
    <property type="entry name" value="PP-bd_ACP"/>
</dbReference>
<dbReference type="Gene3D" id="3.40.50.720">
    <property type="entry name" value="NAD(P)-binding Rossmann-like Domain"/>
    <property type="match status" value="1"/>
</dbReference>
<dbReference type="Gene3D" id="3.30.559.10">
    <property type="entry name" value="Chloramphenicol acetyltransferase-like domain"/>
    <property type="match status" value="2"/>
</dbReference>
<dbReference type="InterPro" id="IPR020904">
    <property type="entry name" value="Sc_DH/Rdtase_CS"/>
</dbReference>
<gene>
    <name evidence="10" type="ORF">SAMN02745134_01454</name>
</gene>
<dbReference type="InterPro" id="IPR036291">
    <property type="entry name" value="NAD(P)-bd_dom_sf"/>
</dbReference>
<dbReference type="CDD" id="cd05930">
    <property type="entry name" value="A_NRPS"/>
    <property type="match status" value="1"/>
</dbReference>
<dbReference type="SUPFAM" id="SSF47336">
    <property type="entry name" value="ACP-like"/>
    <property type="match status" value="2"/>
</dbReference>
<comment type="similarity">
    <text evidence="2">Belongs to the short-chain dehydrogenases/reductases (SDR) family.</text>
</comment>
<keyword evidence="4" id="KW-0597">Phosphoprotein</keyword>
<feature type="domain" description="AMP-dependent synthetase/ligase" evidence="6">
    <location>
        <begin position="666"/>
        <end position="1037"/>
    </location>
</feature>
<feature type="domain" description="AMP-binding enzyme C-terminal" evidence="9">
    <location>
        <begin position="1096"/>
        <end position="1168"/>
    </location>
</feature>
<dbReference type="GO" id="GO:0008610">
    <property type="term" value="P:lipid biosynthetic process"/>
    <property type="evidence" value="ECO:0007669"/>
    <property type="project" value="UniProtKB-ARBA"/>
</dbReference>
<dbReference type="InterPro" id="IPR010071">
    <property type="entry name" value="AA_adenyl_dom"/>
</dbReference>
<dbReference type="GO" id="GO:0005737">
    <property type="term" value="C:cytoplasm"/>
    <property type="evidence" value="ECO:0007669"/>
    <property type="project" value="TreeGrafter"/>
</dbReference>
<dbReference type="FunFam" id="3.40.50.980:FF:000001">
    <property type="entry name" value="Non-ribosomal peptide synthetase"/>
    <property type="match status" value="1"/>
</dbReference>
<dbReference type="InterPro" id="IPR036736">
    <property type="entry name" value="ACP-like_sf"/>
</dbReference>
<keyword evidence="11" id="KW-1185">Reference proteome</keyword>
<evidence type="ECO:0000259" key="9">
    <source>
        <dbReference type="Pfam" id="PF13193"/>
    </source>
</evidence>
<dbReference type="InterPro" id="IPR002347">
    <property type="entry name" value="SDR_fam"/>
</dbReference>
<dbReference type="SUPFAM" id="SSF52777">
    <property type="entry name" value="CoA-dependent acyltransferases"/>
    <property type="match status" value="4"/>
</dbReference>
<dbReference type="GO" id="GO:0016491">
    <property type="term" value="F:oxidoreductase activity"/>
    <property type="evidence" value="ECO:0007669"/>
    <property type="project" value="UniProtKB-KW"/>
</dbReference>
<evidence type="ECO:0000256" key="1">
    <source>
        <dbReference type="ARBA" id="ARBA00001957"/>
    </source>
</evidence>
<dbReference type="GO" id="GO:0044550">
    <property type="term" value="P:secondary metabolite biosynthetic process"/>
    <property type="evidence" value="ECO:0007669"/>
    <property type="project" value="TreeGrafter"/>
</dbReference>
<sequence length="1888" mass="216127">MKKDKIENIKESVLTIISEITGYSIKELEDDMYLESDLGFDSIKMINLMNQLMKLIPETQIEAFTEKHSISALMTLDTIGDVLEVFENWVLDENQKNGEIVNNKLEILNSQYPFLASYWAVGTITICSGIKIRGELNLDYLMESYRKLINENITLKAYFKAQKGATSFKDYEQLITKDTALNKIKLIDIRGLSSEEKEKRIKENINNIINKKFDIFKWPLHNITVIRTENFQYEIIFSNSHLISDGLGNQKIIKKLLNIYSNKLLGKEYKSNNINLSLYNETVNKINSWRDVEEKVKFEEHLKIQNKNKYLFNPMNKNNTGKFAEVSSIKCWIESDTLDRLVECAKKLRVSLFTLLVSAYIKTIVSLQEEDKSVILNLPTSGKVYPNIDASEYIGCFAQNLSLNFSNINKYDNFDSIIRNVDIELKKAITSGFDREQVYDAAKELREKELLFDGKMTELTSSFIRSSLKSNLYLSFIGNNDIDFKYGDLDIVDYGTYTSTNSASIDNVIEIFQKKLFISSNYDSLFFKKSYIENLIAYFIEEIENLSLYDFKLEENIRKPLNYNVDVACEISNIINETCFININDNEFEGDLEAEFGIDSLERIRIITKIIKTYKGVNRDDLFDCRTVGEMAVIVENGNASAENLKEKDVIQNVDIKIPFVKIIDQCIRTPKAVAISYMDTNLTYAELDSSSNKLANYLRDQEVKTGSLIGIMTLPGPLMLIGMLGILKAGAAYVPIDPNYPVDRIEYILNNANIEILISEQELKDELKKILRKNEIVQGIIFLDEGESIKEDVNFVQVENFIWKEYSDIEPSIINKPDDLMLIIYTSGSTGNPKGVMLTHEGYMNRLSWHQKMFQLKAGERVAQKTSCCFDISIWELFWPLMYGGIVCPVRKNVIKNPWKLAQWMIESKINIMHFVPSLFGEFVNSIEDENYEFKDLRCLIYSGEALPMSFIQKWIDKYGMSTTLTNLYGPTEASIDVTYHVIKKRPGSDGELDIPIGKPLDNVYILNLDENMNEVKDGDVGELWIGGVQIAKGYLNNDEKTNMVFKPNPFKHVKGKYIYKTGDLTCKNKDGSYEYHGRIDNQVKIRGFRVELGEIEAILHSHAKVREAAVIALDYGLEQKRIVACLSGSYVEDKEIKELVGSKVPEYMIPHTIKWMEELPKTPNGKTDRKALSSLVLNKGNTEIIKQSINSRNIENEDIILPLAPAQKWLMTYFEYPYQWAGFTRFKFKQALDFESFNKSLTFLADKHEILRCELMMKNNKWVQKILPKSLNVKAEYYDATNIPEELSSKEIDKLIINNIEALKVDKWPLWKTIVVKITETDYDISVIGHHLISDVVTNQILFDDMWKIYSKVLLGETPQFNMKKSYVDFIRNVEKEKKDKEVKFIKYWKNKFPNEDSVFNIQYDFNKGPNNEDSSEVKSFALNKELTSLLLGKAKKYFKSNVYCILLAPLYEVLSKTYNSSRVVVSHRMHGRDLGNDLYLDVAGDFAVNFPIGIGVEKEDSYEKIINNLRKNFEEVPLNGVSYDVISEKLPFYMYPDFKITPVRANYLGNRNLINYKSFEFSKENLDRRFSMPNGKRTSGLEFFFSIVDGILVLNLEYSTNLFKDETIETLGNKYIQTLTKLISKVQLDIRKEVISRDKEDKVVVITGGGRGIGKEIAIAMAKKYSVVVIIGRTHSDILKVSEEIEKLNSIAYPITADVTDLEKINREIEIVIKKFGKIDILVNNAGITKMSLLVDTKPKDWKAIINTNLFGTYNLCYAIAPCMIKQQGGKIINIGSDSSLIGYPLMTAYAASKHAILGLTKALSEELKLNNIQVNAVCPALVATDMAPHSLKGKAIHPSKVAEVVMFLASKEADCITGETIQINGKQDMYWFGAKQMKMLQGYK</sequence>
<dbReference type="PRINTS" id="PR00081">
    <property type="entry name" value="GDHRDH"/>
</dbReference>
<dbReference type="CDD" id="cd05233">
    <property type="entry name" value="SDR_c"/>
    <property type="match status" value="1"/>
</dbReference>
<dbReference type="PANTHER" id="PTHR45527">
    <property type="entry name" value="NONRIBOSOMAL PEPTIDE SYNTHETASE"/>
    <property type="match status" value="1"/>
</dbReference>
<dbReference type="InterPro" id="IPR023213">
    <property type="entry name" value="CAT-like_dom_sf"/>
</dbReference>
<evidence type="ECO:0000313" key="10">
    <source>
        <dbReference type="EMBL" id="SMC21800.1"/>
    </source>
</evidence>
<dbReference type="InterPro" id="IPR045851">
    <property type="entry name" value="AMP-bd_C_sf"/>
</dbReference>
<dbReference type="EMBL" id="FWXH01000003">
    <property type="protein sequence ID" value="SMC21800.1"/>
    <property type="molecule type" value="Genomic_DNA"/>
</dbReference>
<dbReference type="GO" id="GO:0043041">
    <property type="term" value="P:amino acid activation for nonribosomal peptide biosynthetic process"/>
    <property type="evidence" value="ECO:0007669"/>
    <property type="project" value="TreeGrafter"/>
</dbReference>
<feature type="domain" description="Condensation" evidence="8">
    <location>
        <begin position="130"/>
        <end position="546"/>
    </location>
</feature>
<dbReference type="SUPFAM" id="SSF51735">
    <property type="entry name" value="NAD(P)-binding Rossmann-fold domains"/>
    <property type="match status" value="1"/>
</dbReference>
<dbReference type="Pfam" id="PF00501">
    <property type="entry name" value="AMP-binding"/>
    <property type="match status" value="1"/>
</dbReference>
<dbReference type="InterPro" id="IPR025110">
    <property type="entry name" value="AMP-bd_C"/>
</dbReference>
<dbReference type="InterPro" id="IPR020845">
    <property type="entry name" value="AMP-binding_CS"/>
</dbReference>
<keyword evidence="5" id="KW-0560">Oxidoreductase</keyword>
<dbReference type="GO" id="GO:0031177">
    <property type="term" value="F:phosphopantetheine binding"/>
    <property type="evidence" value="ECO:0007669"/>
    <property type="project" value="TreeGrafter"/>
</dbReference>
<evidence type="ECO:0000256" key="2">
    <source>
        <dbReference type="ARBA" id="ARBA00006484"/>
    </source>
</evidence>
<dbReference type="Gene3D" id="3.30.300.30">
    <property type="match status" value="1"/>
</dbReference>
<dbReference type="Gene3D" id="3.30.559.30">
    <property type="entry name" value="Nonribosomal peptide synthetase, condensation domain"/>
    <property type="match status" value="2"/>
</dbReference>
<organism evidence="10 11">
    <name type="scientific">Clostridium acidisoli DSM 12555</name>
    <dbReference type="NCBI Taxonomy" id="1121291"/>
    <lineage>
        <taxon>Bacteria</taxon>
        <taxon>Bacillati</taxon>
        <taxon>Bacillota</taxon>
        <taxon>Clostridia</taxon>
        <taxon>Eubacteriales</taxon>
        <taxon>Clostridiaceae</taxon>
        <taxon>Clostridium</taxon>
    </lineage>
</organism>
<dbReference type="NCBIfam" id="TIGR01733">
    <property type="entry name" value="AA-adenyl-dom"/>
    <property type="match status" value="1"/>
</dbReference>
<dbReference type="Pfam" id="PF00550">
    <property type="entry name" value="PP-binding"/>
    <property type="match status" value="2"/>
</dbReference>
<dbReference type="FunFam" id="3.40.50.720:FF:000084">
    <property type="entry name" value="Short-chain dehydrogenase reductase"/>
    <property type="match status" value="1"/>
</dbReference>
<dbReference type="Gene3D" id="2.30.38.10">
    <property type="entry name" value="Luciferase, Domain 3"/>
    <property type="match status" value="1"/>
</dbReference>
<keyword evidence="3" id="KW-0596">Phosphopantetheine</keyword>
<dbReference type="InterPro" id="IPR001242">
    <property type="entry name" value="Condensation_dom"/>
</dbReference>
<dbReference type="PROSITE" id="PS00061">
    <property type="entry name" value="ADH_SHORT"/>
    <property type="match status" value="1"/>
</dbReference>
<accession>A0A1W1XD43</accession>
<proteinExistence type="inferred from homology"/>
<dbReference type="STRING" id="1121291.SAMN02745134_01454"/>